<evidence type="ECO:0000313" key="2">
    <source>
        <dbReference type="EMBL" id="BAL56425.1"/>
    </source>
</evidence>
<accession>H5SJT9</accession>
<feature type="signal peptide" evidence="1">
    <location>
        <begin position="1"/>
        <end position="21"/>
    </location>
</feature>
<reference evidence="2" key="2">
    <citation type="journal article" date="2012" name="PLoS ONE">
        <title>A Deeply Branching Thermophilic Bacterium with an Ancient Acetyl-CoA Pathway Dominates a Subsurface Ecosystem.</title>
        <authorList>
            <person name="Takami H."/>
            <person name="Noguchi H."/>
            <person name="Takaki Y."/>
            <person name="Uchiyama I."/>
            <person name="Toyoda A."/>
            <person name="Nishi S."/>
            <person name="Chee G.-J."/>
            <person name="Arai W."/>
            <person name="Nunoura T."/>
            <person name="Itoh T."/>
            <person name="Hattori M."/>
            <person name="Takai K."/>
        </authorList>
    </citation>
    <scope>NUCLEOTIDE SEQUENCE</scope>
</reference>
<evidence type="ECO:0008006" key="3">
    <source>
        <dbReference type="Google" id="ProtNLM"/>
    </source>
</evidence>
<protein>
    <recommendedName>
        <fullName evidence="3">DUF1400 domain-containing protein</fullName>
    </recommendedName>
</protein>
<dbReference type="AlphaFoldDB" id="H5SJT9"/>
<feature type="chain" id="PRO_5003597578" description="DUF1400 domain-containing protein" evidence="1">
    <location>
        <begin position="22"/>
        <end position="229"/>
    </location>
</feature>
<reference evidence="2" key="1">
    <citation type="journal article" date="2005" name="Environ. Microbiol.">
        <title>Genetic and functional properties of uncultivated thermophilic crenarchaeotes from a subsurface gold mine as revealed by analysis of genome fragments.</title>
        <authorList>
            <person name="Nunoura T."/>
            <person name="Hirayama H."/>
            <person name="Takami H."/>
            <person name="Oida H."/>
            <person name="Nishi S."/>
            <person name="Shimamura S."/>
            <person name="Suzuki Y."/>
            <person name="Inagaki F."/>
            <person name="Takai K."/>
            <person name="Nealson K.H."/>
            <person name="Horikoshi K."/>
        </authorList>
    </citation>
    <scope>NUCLEOTIDE SEQUENCE</scope>
</reference>
<dbReference type="EMBL" id="AP011747">
    <property type="protein sequence ID" value="BAL56425.1"/>
    <property type="molecule type" value="Genomic_DNA"/>
</dbReference>
<organism evidence="2">
    <name type="scientific">uncultured Acetothermia bacterium</name>
    <dbReference type="NCBI Taxonomy" id="236499"/>
    <lineage>
        <taxon>Bacteria</taxon>
        <taxon>Candidatus Bipolaricaulota</taxon>
        <taxon>environmental samples</taxon>
    </lineage>
</organism>
<proteinExistence type="predicted"/>
<gene>
    <name evidence="2" type="ORF">HGMM_F37H05C18</name>
</gene>
<name>H5SJT9_9BACT</name>
<evidence type="ECO:0000256" key="1">
    <source>
        <dbReference type="SAM" id="SignalP"/>
    </source>
</evidence>
<sequence>MKRFVSLLVLGLFLGWGSTYAQPTPEEVYKCFAELGVSDLQTLQTAFAKGFADKRITPDTALRLCQRLKQTAAPISLREGVLQIIGRALMEELPVTMLIDKTFEGLTKGIPLDVINDDLLERKTTLSEVKTLLASKGVTINLTIRFGMVTLKLTLEAVDTTITEAAGALEDYVRGGGKLEDANAIKSAVQLRLLRNPLIPQMLTSYIDQVVSAAEWAQIAQNIAKRLKK</sequence>
<keyword evidence="1" id="KW-0732">Signal</keyword>